<evidence type="ECO:0000313" key="2">
    <source>
        <dbReference type="Proteomes" id="UP000035287"/>
    </source>
</evidence>
<dbReference type="AlphaFoldDB" id="A0A0G3XLQ6"/>
<reference evidence="1 2" key="1">
    <citation type="submission" date="2015-06" db="EMBL/GenBank/DDBJ databases">
        <authorList>
            <person name="Zeng Y."/>
            <person name="Huang Y."/>
        </authorList>
    </citation>
    <scope>NUCLEOTIDE SEQUENCE [LARGE SCALE GENOMIC DNA]</scope>
    <source>
        <strain evidence="1 2">PQ-2</strain>
        <plasmid evidence="2">Plasmid p1</plasmid>
    </source>
</reference>
<evidence type="ECO:0000313" key="1">
    <source>
        <dbReference type="EMBL" id="AKM12117.1"/>
    </source>
</evidence>
<geneLocation type="plasmid" evidence="1 2">
    <name>p1</name>
</geneLocation>
<gene>
    <name evidence="1" type="ORF">AB433_18480</name>
</gene>
<keyword evidence="1" id="KW-0614">Plasmid</keyword>
<protein>
    <submittedName>
        <fullName evidence="1">Inner membrane protein</fullName>
    </submittedName>
</protein>
<dbReference type="PATRIC" id="fig|1348774.3.peg.3895"/>
<sequence length="118" mass="12829">MLTDSERFAFTTRRHHAFASTGNAYDAVQCDEAIRTGDTLVVLAEDVIGVAMTWPFAVTKAHGHLHALSAPREGETLADLARTLRVSAADFEHAAEIARRFGFPLDPQIETLLARPAG</sequence>
<name>A0A0G3XLQ6_9SPHN</name>
<dbReference type="RefSeq" id="WP_037486464.1">
    <property type="nucleotide sequence ID" value="NZ_CP011771.1"/>
</dbReference>
<dbReference type="KEGG" id="cna:AB433_18480"/>
<dbReference type="EMBL" id="CP011771">
    <property type="protein sequence ID" value="AKM12117.1"/>
    <property type="molecule type" value="Genomic_DNA"/>
</dbReference>
<dbReference type="Proteomes" id="UP000035287">
    <property type="component" value="Plasmid p1"/>
</dbReference>
<dbReference type="OrthoDB" id="7391201at2"/>
<proteinExistence type="predicted"/>
<organism evidence="1 2">
    <name type="scientific">Croceicoccus naphthovorans</name>
    <dbReference type="NCBI Taxonomy" id="1348774"/>
    <lineage>
        <taxon>Bacteria</taxon>
        <taxon>Pseudomonadati</taxon>
        <taxon>Pseudomonadota</taxon>
        <taxon>Alphaproteobacteria</taxon>
        <taxon>Sphingomonadales</taxon>
        <taxon>Erythrobacteraceae</taxon>
        <taxon>Croceicoccus</taxon>
    </lineage>
</organism>
<keyword evidence="2" id="KW-1185">Reference proteome</keyword>
<accession>A0A0G3XLQ6</accession>